<dbReference type="KEGG" id="drg:H9K76_08610"/>
<dbReference type="InterPro" id="IPR010131">
    <property type="entry name" value="MdtP/NodT-like"/>
</dbReference>
<evidence type="ECO:0000256" key="1">
    <source>
        <dbReference type="ARBA" id="ARBA00007613"/>
    </source>
</evidence>
<gene>
    <name evidence="4" type="ORF">H9K76_08610</name>
</gene>
<name>A0A7G9RTC5_9BURK</name>
<keyword evidence="3" id="KW-0732">Signal</keyword>
<evidence type="ECO:0000256" key="3">
    <source>
        <dbReference type="SAM" id="SignalP"/>
    </source>
</evidence>
<feature type="signal peptide" evidence="3">
    <location>
        <begin position="1"/>
        <end position="26"/>
    </location>
</feature>
<feature type="compositionally biased region" description="Polar residues" evidence="2">
    <location>
        <begin position="35"/>
        <end position="45"/>
    </location>
</feature>
<dbReference type="SUPFAM" id="SSF56954">
    <property type="entry name" value="Outer membrane efflux proteins (OEP)"/>
    <property type="match status" value="1"/>
</dbReference>
<dbReference type="Proteomes" id="UP000515811">
    <property type="component" value="Chromosome"/>
</dbReference>
<dbReference type="InterPro" id="IPR003423">
    <property type="entry name" value="OMP_efflux"/>
</dbReference>
<dbReference type="Pfam" id="PF02321">
    <property type="entry name" value="OEP"/>
    <property type="match status" value="2"/>
</dbReference>
<dbReference type="RefSeq" id="WP_187599570.1">
    <property type="nucleotide sequence ID" value="NZ_CP060714.1"/>
</dbReference>
<organism evidence="4 5">
    <name type="scientific">Diaphorobacter ruginosibacter</name>
    <dbReference type="NCBI Taxonomy" id="1715720"/>
    <lineage>
        <taxon>Bacteria</taxon>
        <taxon>Pseudomonadati</taxon>
        <taxon>Pseudomonadota</taxon>
        <taxon>Betaproteobacteria</taxon>
        <taxon>Burkholderiales</taxon>
        <taxon>Comamonadaceae</taxon>
        <taxon>Diaphorobacter</taxon>
    </lineage>
</organism>
<feature type="chain" id="PRO_5028816748" evidence="3">
    <location>
        <begin position="27"/>
        <end position="442"/>
    </location>
</feature>
<dbReference type="AlphaFoldDB" id="A0A7G9RTC5"/>
<dbReference type="EMBL" id="CP060714">
    <property type="protein sequence ID" value="QNN58850.1"/>
    <property type="molecule type" value="Genomic_DNA"/>
</dbReference>
<sequence length="442" mass="47502">MAFSRTHRPSLLAAALFAAACAVASAQPAHPPSPDSGNPGNAQSGILATVATPASLPMSLPISLPVAWQKAVAANPGLQAARFGAAAAEGAVMQAKARPNPELAYSQEDTRRSTRSSTLQVNQLIELGGKREARMRLAQSEASGARLEASHALVTLRFEVHNRFSELQMAEERLRYAEQIHELATRTLDSAEKRVAAGKVPPLEASRASVARANAALEQSQALSAVVTARQQLASLWNGSAAEVGATVSDEDEAAAPPDMETMERQLEQSPALLQAGNALDQARASSELERAKRIQDPTVSLGVKRAEEVGRNQVVLGVSIPLPLFDSNAGNQLQALRRADQAEQLLQERRLQLRAQLFTARQTLVNSRQQATLLGSDVLPLAQSAYDIALRGFSLGKFNFLDVLDAQRSLFDARRQWIEQRMAARRAQAEIEQLLGTSALP</sequence>
<dbReference type="PANTHER" id="PTHR30203:SF24">
    <property type="entry name" value="BLR4935 PROTEIN"/>
    <property type="match status" value="1"/>
</dbReference>
<proteinExistence type="inferred from homology"/>
<evidence type="ECO:0000313" key="5">
    <source>
        <dbReference type="Proteomes" id="UP000515811"/>
    </source>
</evidence>
<dbReference type="GO" id="GO:0015562">
    <property type="term" value="F:efflux transmembrane transporter activity"/>
    <property type="evidence" value="ECO:0007669"/>
    <property type="project" value="InterPro"/>
</dbReference>
<dbReference type="PROSITE" id="PS51257">
    <property type="entry name" value="PROKAR_LIPOPROTEIN"/>
    <property type="match status" value="1"/>
</dbReference>
<evidence type="ECO:0000313" key="4">
    <source>
        <dbReference type="EMBL" id="QNN58850.1"/>
    </source>
</evidence>
<dbReference type="Gene3D" id="1.20.1600.10">
    <property type="entry name" value="Outer membrane efflux proteins (OEP)"/>
    <property type="match status" value="1"/>
</dbReference>
<comment type="similarity">
    <text evidence="1">Belongs to the outer membrane factor (OMF) (TC 1.B.17) family.</text>
</comment>
<reference evidence="4 5" key="1">
    <citation type="submission" date="2020-08" db="EMBL/GenBank/DDBJ databases">
        <title>Genome sequence of Diaphorobacter ruginosibacter DSM 27467T.</title>
        <authorList>
            <person name="Hyun D.-W."/>
            <person name="Bae J.-W."/>
        </authorList>
    </citation>
    <scope>NUCLEOTIDE SEQUENCE [LARGE SCALE GENOMIC DNA]</scope>
    <source>
        <strain evidence="4 5">DSM 27467</strain>
    </source>
</reference>
<accession>A0A7G9RTC5</accession>
<feature type="region of interest" description="Disordered" evidence="2">
    <location>
        <begin position="26"/>
        <end position="45"/>
    </location>
</feature>
<evidence type="ECO:0000256" key="2">
    <source>
        <dbReference type="SAM" id="MobiDB-lite"/>
    </source>
</evidence>
<keyword evidence="5" id="KW-1185">Reference proteome</keyword>
<protein>
    <submittedName>
        <fullName evidence="4">TolC family protein</fullName>
    </submittedName>
</protein>
<dbReference type="PANTHER" id="PTHR30203">
    <property type="entry name" value="OUTER MEMBRANE CATION EFFLUX PROTEIN"/>
    <property type="match status" value="1"/>
</dbReference>
<feature type="region of interest" description="Disordered" evidence="2">
    <location>
        <begin position="96"/>
        <end position="117"/>
    </location>
</feature>